<proteinExistence type="predicted"/>
<gene>
    <name evidence="1" type="ORF">WJ33_12025</name>
</gene>
<comment type="caution">
    <text evidence="1">The sequence shown here is derived from an EMBL/GenBank/DDBJ whole genome shotgun (WGS) entry which is preliminary data.</text>
</comment>
<dbReference type="Proteomes" id="UP000064029">
    <property type="component" value="Unassembled WGS sequence"/>
</dbReference>
<accession>A0A124RED3</accession>
<evidence type="ECO:0000313" key="1">
    <source>
        <dbReference type="EMBL" id="KVG76821.1"/>
    </source>
</evidence>
<dbReference type="AlphaFoldDB" id="A0A124RED3"/>
<reference evidence="1 2" key="1">
    <citation type="submission" date="2015-11" db="EMBL/GenBank/DDBJ databases">
        <title>Expanding the genomic diversity of Burkholderia species for the development of highly accurate diagnostics.</title>
        <authorList>
            <person name="Sahl J."/>
            <person name="Keim P."/>
            <person name="Wagner D."/>
        </authorList>
    </citation>
    <scope>NUCLEOTIDE SEQUENCE [LARGE SCALE GENOMIC DNA]</scope>
    <source>
        <strain evidence="1 2">MSMB2036</strain>
    </source>
</reference>
<evidence type="ECO:0000313" key="2">
    <source>
        <dbReference type="Proteomes" id="UP000064029"/>
    </source>
</evidence>
<protein>
    <submittedName>
        <fullName evidence="1">Uncharacterized protein</fullName>
    </submittedName>
</protein>
<sequence>MVWCDPSKAVLDAFLRNASALIGDDGVVYTFAQPEYLPVSRVFFDVMLKYGMIATDMIPRFNQYCASGQHSRVRAQADGFELAFTESLVRLIKLPN</sequence>
<name>A0A124RED3_9BURK</name>
<dbReference type="EMBL" id="LOXM01000007">
    <property type="protein sequence ID" value="KVG76821.1"/>
    <property type="molecule type" value="Genomic_DNA"/>
</dbReference>
<organism evidence="1 2">
    <name type="scientific">Burkholderia ubonensis</name>
    <dbReference type="NCBI Taxonomy" id="101571"/>
    <lineage>
        <taxon>Bacteria</taxon>
        <taxon>Pseudomonadati</taxon>
        <taxon>Pseudomonadota</taxon>
        <taxon>Betaproteobacteria</taxon>
        <taxon>Burkholderiales</taxon>
        <taxon>Burkholderiaceae</taxon>
        <taxon>Burkholderia</taxon>
        <taxon>Burkholderia cepacia complex</taxon>
    </lineage>
</organism>